<feature type="compositionally biased region" description="Polar residues" evidence="1">
    <location>
        <begin position="88"/>
        <end position="99"/>
    </location>
</feature>
<dbReference type="InterPro" id="IPR007789">
    <property type="entry name" value="DUF688"/>
</dbReference>
<dbReference type="KEGG" id="ath:AT5G53030"/>
<comment type="caution">
    <text evidence="3">The sequence shown here is derived from an EMBL/GenBank/DDBJ whole genome shotgun (WGS) entry which is preliminary data.</text>
</comment>
<dbReference type="GeneID" id="835382"/>
<organism evidence="3 4">
    <name type="scientific">Arabidopsis thaliana</name>
    <name type="common">Mouse-ear cress</name>
    <dbReference type="NCBI Taxonomy" id="3702"/>
    <lineage>
        <taxon>Eukaryota</taxon>
        <taxon>Viridiplantae</taxon>
        <taxon>Streptophyta</taxon>
        <taxon>Embryophyta</taxon>
        <taxon>Tracheophyta</taxon>
        <taxon>Spermatophyta</taxon>
        <taxon>Magnoliopsida</taxon>
        <taxon>eudicotyledons</taxon>
        <taxon>Gunneridae</taxon>
        <taxon>Pentapetalae</taxon>
        <taxon>rosids</taxon>
        <taxon>malvids</taxon>
        <taxon>Brassicales</taxon>
        <taxon>Brassicaceae</taxon>
        <taxon>Camelineae</taxon>
        <taxon>Arabidopsis</taxon>
    </lineage>
</organism>
<name>A0A178UEK8_ARATH</name>
<dbReference type="Araport" id="AT5G53030"/>
<gene>
    <name evidence="2" type="ordered locus">At5g53030</name>
    <name evidence="3" type="ordered locus">AXX17_At5g51940</name>
</gene>
<dbReference type="AlphaFoldDB" id="A0A178UEK8"/>
<accession>A0A178UEK8</accession>
<dbReference type="PANTHER" id="PTHR34371:SF18">
    <property type="entry name" value="(RAPE) HYPOTHETICAL PROTEIN"/>
    <property type="match status" value="1"/>
</dbReference>
<dbReference type="OMA" id="DFDTHEK"/>
<dbReference type="PANTHER" id="PTHR34371">
    <property type="entry name" value="OS01G0551000 PROTEIN"/>
    <property type="match status" value="1"/>
</dbReference>
<evidence type="ECO:0000313" key="3">
    <source>
        <dbReference type="EMBL" id="OAO92115.1"/>
    </source>
</evidence>
<feature type="region of interest" description="Disordered" evidence="1">
    <location>
        <begin position="85"/>
        <end position="104"/>
    </location>
</feature>
<dbReference type="ExpressionAtlas" id="A0A178UEK8">
    <property type="expression patterns" value="baseline and differential"/>
</dbReference>
<dbReference type="Pfam" id="PF05097">
    <property type="entry name" value="DUF688"/>
    <property type="match status" value="1"/>
</dbReference>
<dbReference type="Proteomes" id="UP000078284">
    <property type="component" value="Chromosome 5"/>
</dbReference>
<sequence length="245" mass="27544">MVFVNDHQDRFCSSTRKQLPLFSYPMNNIAYETTPGLATPPVNIAGSVPFLWEEAPGKPRRVKKPARLNQKGVVRSLELPPRLVLPGESTTVNEPSPTTVLDGPYDLRRRSLSLPRSAAVIRKLRGVPAPAPEKEERLVGGSSRWGSFGNCKEVSEGIFDFSRFRDDGYDCRRDWAGGGGVGNFAGDAKVKLYRIIKKGSFFNLSHTTKSDFWLKMQARVYEGFKQVIPWKRKQENLERTNSSIV</sequence>
<proteinExistence type="predicted"/>
<evidence type="ECO:0000256" key="1">
    <source>
        <dbReference type="SAM" id="MobiDB-lite"/>
    </source>
</evidence>
<reference evidence="4" key="1">
    <citation type="journal article" date="2016" name="Proc. Natl. Acad. Sci. U.S.A.">
        <title>Chromosome-level assembly of Arabidopsis thaliana Ler reveals the extent of translocation and inversion polymorphisms.</title>
        <authorList>
            <person name="Zapata L."/>
            <person name="Ding J."/>
            <person name="Willing E.M."/>
            <person name="Hartwig B."/>
            <person name="Bezdan D."/>
            <person name="Jiao W.B."/>
            <person name="Patel V."/>
            <person name="Velikkakam James G."/>
            <person name="Koornneef M."/>
            <person name="Ossowski S."/>
            <person name="Schneeberger K."/>
        </authorList>
    </citation>
    <scope>NUCLEOTIDE SEQUENCE [LARGE SCALE GENOMIC DNA]</scope>
    <source>
        <strain evidence="4">cv. Landsberg erecta</strain>
    </source>
</reference>
<evidence type="ECO:0000313" key="2">
    <source>
        <dbReference type="Araport" id="AT5G53030"/>
    </source>
</evidence>
<protein>
    <submittedName>
        <fullName evidence="3">Uncharacterized protein</fullName>
    </submittedName>
</protein>
<evidence type="ECO:0000313" key="4">
    <source>
        <dbReference type="Proteomes" id="UP000078284"/>
    </source>
</evidence>
<dbReference type="EMBL" id="LUHQ01000005">
    <property type="protein sequence ID" value="OAO92115.1"/>
    <property type="molecule type" value="Genomic_DNA"/>
</dbReference>